<dbReference type="AlphaFoldDB" id="A0AAD7UUN8"/>
<dbReference type="InterPro" id="IPR018627">
    <property type="entry name" value="ELP6"/>
</dbReference>
<dbReference type="CDD" id="cd19495">
    <property type="entry name" value="Elp6"/>
    <property type="match status" value="1"/>
</dbReference>
<dbReference type="Proteomes" id="UP001234581">
    <property type="component" value="Unassembled WGS sequence"/>
</dbReference>
<name>A0AAD7UUN8_9FUNG</name>
<evidence type="ECO:0000256" key="3">
    <source>
        <dbReference type="SAM" id="MobiDB-lite"/>
    </source>
</evidence>
<dbReference type="GO" id="GO:0033588">
    <property type="term" value="C:elongator holoenzyme complex"/>
    <property type="evidence" value="ECO:0007669"/>
    <property type="project" value="InterPro"/>
</dbReference>
<evidence type="ECO:0000313" key="5">
    <source>
        <dbReference type="Proteomes" id="UP001234581"/>
    </source>
</evidence>
<gene>
    <name evidence="4" type="ORF">O0I10_010962</name>
</gene>
<feature type="region of interest" description="Disordered" evidence="3">
    <location>
        <begin position="98"/>
        <end position="119"/>
    </location>
</feature>
<comment type="pathway">
    <text evidence="1">tRNA modification; 5-methoxycarbonylmethyl-2-thiouridine-tRNA biosynthesis.</text>
</comment>
<keyword evidence="5" id="KW-1185">Reference proteome</keyword>
<dbReference type="EMBL" id="JARTCD010000079">
    <property type="protein sequence ID" value="KAJ8653416.1"/>
    <property type="molecule type" value="Genomic_DNA"/>
</dbReference>
<organism evidence="4 5">
    <name type="scientific">Lichtheimia ornata</name>
    <dbReference type="NCBI Taxonomy" id="688661"/>
    <lineage>
        <taxon>Eukaryota</taxon>
        <taxon>Fungi</taxon>
        <taxon>Fungi incertae sedis</taxon>
        <taxon>Mucoromycota</taxon>
        <taxon>Mucoromycotina</taxon>
        <taxon>Mucoromycetes</taxon>
        <taxon>Mucorales</taxon>
        <taxon>Lichtheimiaceae</taxon>
        <taxon>Lichtheimia</taxon>
    </lineage>
</organism>
<dbReference type="GeneID" id="83218364"/>
<dbReference type="Pfam" id="PF09807">
    <property type="entry name" value="ELP6"/>
    <property type="match status" value="1"/>
</dbReference>
<accession>A0AAD7UUN8</accession>
<evidence type="ECO:0000256" key="2">
    <source>
        <dbReference type="ARBA" id="ARBA00008837"/>
    </source>
</evidence>
<reference evidence="4 5" key="1">
    <citation type="submission" date="2023-03" db="EMBL/GenBank/DDBJ databases">
        <title>Genome sequence of Lichtheimia ornata CBS 291.66.</title>
        <authorList>
            <person name="Mohabir J.T."/>
            <person name="Shea T.P."/>
            <person name="Kurbessoian T."/>
            <person name="Berby B."/>
            <person name="Fontaine J."/>
            <person name="Livny J."/>
            <person name="Gnirke A."/>
            <person name="Stajich J.E."/>
            <person name="Cuomo C.A."/>
        </authorList>
    </citation>
    <scope>NUCLEOTIDE SEQUENCE [LARGE SCALE GENOMIC DNA]</scope>
    <source>
        <strain evidence="4">CBS 291.66</strain>
    </source>
</reference>
<dbReference type="GO" id="GO:0002098">
    <property type="term" value="P:tRNA wobble uridine modification"/>
    <property type="evidence" value="ECO:0007669"/>
    <property type="project" value="InterPro"/>
</dbReference>
<dbReference type="PANTHER" id="PTHR16184">
    <property type="entry name" value="ELONGATOR COMPLEX PROTEIN 6"/>
    <property type="match status" value="1"/>
</dbReference>
<evidence type="ECO:0000313" key="4">
    <source>
        <dbReference type="EMBL" id="KAJ8653416.1"/>
    </source>
</evidence>
<evidence type="ECO:0008006" key="6">
    <source>
        <dbReference type="Google" id="ProtNLM"/>
    </source>
</evidence>
<dbReference type="PANTHER" id="PTHR16184:SF6">
    <property type="entry name" value="ELONGATOR COMPLEX PROTEIN 6"/>
    <property type="match status" value="1"/>
</dbReference>
<comment type="caution">
    <text evidence="4">The sequence shown here is derived from an EMBL/GenBank/DDBJ whole genome shotgun (WGS) entry which is preliminary data.</text>
</comment>
<dbReference type="InterPro" id="IPR027417">
    <property type="entry name" value="P-loop_NTPase"/>
</dbReference>
<proteinExistence type="inferred from homology"/>
<dbReference type="Gene3D" id="3.40.50.300">
    <property type="entry name" value="P-loop containing nucleotide triphosphate hydrolases"/>
    <property type="match status" value="1"/>
</dbReference>
<comment type="similarity">
    <text evidence="2">Belongs to the ELP6 family.</text>
</comment>
<protein>
    <recommendedName>
        <fullName evidence="6">Elongator complex protein 6</fullName>
    </recommendedName>
</protein>
<sequence length="278" mass="30311">MGYPTLDAALAFPNNLLPSESHIVITDCLNANANFLIHHFIGNQLKADRKVILVGLSQIFNHYFHIGRKLGINLQAYKQSGLLCFIDGLTHLNPYAQGSPYPPAKTPTTPTSVLDASSSNNNDTTMDVLKSFYDVIELQVSAATKENQHPLLVLDDASVLLMSGFGLEAVQRFIQKLKVMMSRADGALVTVIHADEQGTEDLEQDAFCRMVMMNASHVLQVEALNSGLARDVHGQLSILHGAQQILPNASATVVQSMHFKIADNNVEFFAKGISKGVL</sequence>
<dbReference type="RefSeq" id="XP_058338330.1">
    <property type="nucleotide sequence ID" value="XM_058490935.1"/>
</dbReference>
<evidence type="ECO:0000256" key="1">
    <source>
        <dbReference type="ARBA" id="ARBA00005043"/>
    </source>
</evidence>